<dbReference type="GO" id="GO:0046872">
    <property type="term" value="F:metal ion binding"/>
    <property type="evidence" value="ECO:0007669"/>
    <property type="project" value="UniProtKB-KW"/>
</dbReference>
<dbReference type="GO" id="GO:0016811">
    <property type="term" value="F:hydrolase activity, acting on carbon-nitrogen (but not peptide) bonds, in linear amides"/>
    <property type="evidence" value="ECO:0007669"/>
    <property type="project" value="TreeGrafter"/>
</dbReference>
<organism evidence="6">
    <name type="scientific">uncultured Rubrobacteraceae bacterium</name>
    <dbReference type="NCBI Taxonomy" id="349277"/>
    <lineage>
        <taxon>Bacteria</taxon>
        <taxon>Bacillati</taxon>
        <taxon>Actinomycetota</taxon>
        <taxon>Rubrobacteria</taxon>
        <taxon>Rubrobacterales</taxon>
        <taxon>Rubrobacteraceae</taxon>
        <taxon>environmental samples</taxon>
    </lineage>
</organism>
<evidence type="ECO:0000256" key="5">
    <source>
        <dbReference type="ARBA" id="ARBA00024029"/>
    </source>
</evidence>
<protein>
    <recommendedName>
        <fullName evidence="7">Creatinine amidohydrolase</fullName>
    </recommendedName>
</protein>
<dbReference type="PANTHER" id="PTHR35005">
    <property type="entry name" value="3-DEHYDRO-SCYLLO-INOSOSE HYDROLASE"/>
    <property type="match status" value="1"/>
</dbReference>
<dbReference type="Gene3D" id="3.40.50.10310">
    <property type="entry name" value="Creatininase"/>
    <property type="match status" value="1"/>
</dbReference>
<dbReference type="EMBL" id="CADCVF010000052">
    <property type="protein sequence ID" value="CAA9460634.1"/>
    <property type="molecule type" value="Genomic_DNA"/>
</dbReference>
<evidence type="ECO:0000256" key="4">
    <source>
        <dbReference type="ARBA" id="ARBA00022833"/>
    </source>
</evidence>
<dbReference type="SUPFAM" id="SSF102215">
    <property type="entry name" value="Creatininase"/>
    <property type="match status" value="1"/>
</dbReference>
<comment type="cofactor">
    <cofactor evidence="1">
        <name>Zn(2+)</name>
        <dbReference type="ChEBI" id="CHEBI:29105"/>
    </cofactor>
</comment>
<dbReference type="InterPro" id="IPR024087">
    <property type="entry name" value="Creatininase-like_sf"/>
</dbReference>
<evidence type="ECO:0000313" key="6">
    <source>
        <dbReference type="EMBL" id="CAA9460634.1"/>
    </source>
</evidence>
<dbReference type="Pfam" id="PF02633">
    <property type="entry name" value="Creatininase"/>
    <property type="match status" value="1"/>
</dbReference>
<dbReference type="InterPro" id="IPR003785">
    <property type="entry name" value="Creatininase/forma_Hydrolase"/>
</dbReference>
<gene>
    <name evidence="6" type="ORF">AVDCRST_MAG58-2482</name>
</gene>
<name>A0A6J4R0N0_9ACTN</name>
<reference evidence="6" key="1">
    <citation type="submission" date="2020-02" db="EMBL/GenBank/DDBJ databases">
        <authorList>
            <person name="Meier V. D."/>
        </authorList>
    </citation>
    <scope>NUCLEOTIDE SEQUENCE</scope>
    <source>
        <strain evidence="6">AVDCRST_MAG58</strain>
    </source>
</reference>
<dbReference type="AlphaFoldDB" id="A0A6J4R0N0"/>
<evidence type="ECO:0000256" key="1">
    <source>
        <dbReference type="ARBA" id="ARBA00001947"/>
    </source>
</evidence>
<evidence type="ECO:0000256" key="2">
    <source>
        <dbReference type="ARBA" id="ARBA00022723"/>
    </source>
</evidence>
<dbReference type="PANTHER" id="PTHR35005:SF1">
    <property type="entry name" value="2-AMINO-5-FORMYLAMINO-6-RIBOSYLAMINOPYRIMIDIN-4(3H)-ONE 5'-MONOPHOSPHATE DEFORMYLASE"/>
    <property type="match status" value="1"/>
</dbReference>
<dbReference type="GO" id="GO:0009231">
    <property type="term" value="P:riboflavin biosynthetic process"/>
    <property type="evidence" value="ECO:0007669"/>
    <property type="project" value="TreeGrafter"/>
</dbReference>
<evidence type="ECO:0008006" key="7">
    <source>
        <dbReference type="Google" id="ProtNLM"/>
    </source>
</evidence>
<accession>A0A6J4R0N0</accession>
<keyword evidence="3" id="KW-0378">Hydrolase</keyword>
<proteinExistence type="inferred from homology"/>
<sequence>MWTEPLEFGKLTWPEVVRAAGEGRVPIVPIGTLEDHGYHLPIDTDVTLVEAVCRGAAERLPAQTVLLPPIVHGYSPHHMDFPGTVSIRWDTFCRYCTDVALSLVRHGFGRVLMVNGHGSNQNLVETAARLAMVEEPGSLVAASFYLVSEQSAAVIEEVRDSGRGGIAHACELETSMYLHLHPEAVDMSQAVDERGYAETEHAWMDWSDGPLKIMPWWSSFSESGVQGDASKATTAKGQALFEAATEEIASYVTELRSMPMPERKDHH</sequence>
<evidence type="ECO:0000256" key="3">
    <source>
        <dbReference type="ARBA" id="ARBA00022801"/>
    </source>
</evidence>
<keyword evidence="4" id="KW-0862">Zinc</keyword>
<keyword evidence="2" id="KW-0479">Metal-binding</keyword>
<comment type="similarity">
    <text evidence="5">Belongs to the creatininase superfamily.</text>
</comment>